<feature type="compositionally biased region" description="Basic and acidic residues" evidence="1">
    <location>
        <begin position="1"/>
        <end position="17"/>
    </location>
</feature>
<reference evidence="2 3" key="1">
    <citation type="submission" date="2018-05" db="EMBL/GenBank/DDBJ databases">
        <title>Micromonospora from Atacama Desert.</title>
        <authorList>
            <person name="Carro L."/>
            <person name="Goodfellow M."/>
            <person name="Klenk H.-P."/>
        </authorList>
    </citation>
    <scope>NUCLEOTIDE SEQUENCE [LARGE SCALE GENOMIC DNA]</scope>
    <source>
        <strain evidence="2 3">LB39</strain>
    </source>
</reference>
<evidence type="ECO:0000313" key="3">
    <source>
        <dbReference type="Proteomes" id="UP000282312"/>
    </source>
</evidence>
<sequence length="193" mass="21043">MPEHGVIDLDEHNHGPAESDATTTGRRVVNKAQLRLVAAFIVGFLLGGFSVNELRDLHEQRERAASVALVVIPGAARTDGLVTKDVAELDGSVEVTNYGPLPVTIRAVQGQTSGVLIQGTGQPQPLRPGNTRWLDVKLRLTCALEVRDEPLSMRLSVETADRQIREVHYPVALPASGWHFQALRLCFEAGLDR</sequence>
<proteinExistence type="predicted"/>
<feature type="region of interest" description="Disordered" evidence="1">
    <location>
        <begin position="1"/>
        <end position="24"/>
    </location>
</feature>
<dbReference type="Proteomes" id="UP000282312">
    <property type="component" value="Unassembled WGS sequence"/>
</dbReference>
<dbReference type="EMBL" id="QGSZ01000326">
    <property type="protein sequence ID" value="RQW97160.1"/>
    <property type="molecule type" value="Genomic_DNA"/>
</dbReference>
<gene>
    <name evidence="2" type="ORF">DLJ59_29875</name>
</gene>
<organism evidence="2 3">
    <name type="scientific">Micromonospora inaquosa</name>
    <dbReference type="NCBI Taxonomy" id="2203716"/>
    <lineage>
        <taxon>Bacteria</taxon>
        <taxon>Bacillati</taxon>
        <taxon>Actinomycetota</taxon>
        <taxon>Actinomycetes</taxon>
        <taxon>Micromonosporales</taxon>
        <taxon>Micromonosporaceae</taxon>
        <taxon>Micromonospora</taxon>
    </lineage>
</organism>
<evidence type="ECO:0000313" key="2">
    <source>
        <dbReference type="EMBL" id="RQW97160.1"/>
    </source>
</evidence>
<evidence type="ECO:0000256" key="1">
    <source>
        <dbReference type="SAM" id="MobiDB-lite"/>
    </source>
</evidence>
<accession>A0A3N9W8G4</accession>
<dbReference type="AlphaFoldDB" id="A0A3N9W8G4"/>
<protein>
    <submittedName>
        <fullName evidence="2">Uncharacterized protein</fullName>
    </submittedName>
</protein>
<dbReference type="OrthoDB" id="3399934at2"/>
<keyword evidence="3" id="KW-1185">Reference proteome</keyword>
<comment type="caution">
    <text evidence="2">The sequence shown here is derived from an EMBL/GenBank/DDBJ whole genome shotgun (WGS) entry which is preliminary data.</text>
</comment>
<dbReference type="RefSeq" id="WP_124776792.1">
    <property type="nucleotide sequence ID" value="NZ_JBEZFR010000001.1"/>
</dbReference>
<name>A0A3N9W8G4_9ACTN</name>